<evidence type="ECO:0000313" key="8">
    <source>
        <dbReference type="Proteomes" id="UP000272428"/>
    </source>
</evidence>
<dbReference type="PANTHER" id="PTHR11101:SF80">
    <property type="entry name" value="PHOSPHATE TRANSPORTER"/>
    <property type="match status" value="1"/>
</dbReference>
<evidence type="ECO:0000256" key="3">
    <source>
        <dbReference type="ARBA" id="ARBA00022692"/>
    </source>
</evidence>
<evidence type="ECO:0000256" key="5">
    <source>
        <dbReference type="ARBA" id="ARBA00023136"/>
    </source>
</evidence>
<proteinExistence type="inferred from homology"/>
<reference evidence="7 8" key="1">
    <citation type="submission" date="2018-10" db="EMBL/GenBank/DDBJ databases">
        <title>Genomic Encyclopedia of Archaeal and Bacterial Type Strains, Phase II (KMG-II): from individual species to whole genera.</title>
        <authorList>
            <person name="Goeker M."/>
        </authorList>
    </citation>
    <scope>NUCLEOTIDE SEQUENCE [LARGE SCALE GENOMIC DNA]</scope>
    <source>
        <strain evidence="7 8">DSM 14219</strain>
    </source>
</reference>
<accession>A0A495SBS8</accession>
<feature type="transmembrane region" description="Helical" evidence="6">
    <location>
        <begin position="85"/>
        <end position="103"/>
    </location>
</feature>
<comment type="similarity">
    <text evidence="6">Belongs to the inorganic phosphate transporter (PiT) (TC 2.A.20) family.</text>
</comment>
<organism evidence="7 8">
    <name type="scientific">Chryseobacterium defluvii</name>
    <dbReference type="NCBI Taxonomy" id="160396"/>
    <lineage>
        <taxon>Bacteria</taxon>
        <taxon>Pseudomonadati</taxon>
        <taxon>Bacteroidota</taxon>
        <taxon>Flavobacteriia</taxon>
        <taxon>Flavobacteriales</taxon>
        <taxon>Weeksellaceae</taxon>
        <taxon>Chryseobacterium group</taxon>
        <taxon>Chryseobacterium</taxon>
    </lineage>
</organism>
<name>A0A495SBS8_9FLAO</name>
<keyword evidence="6" id="KW-0592">Phosphate transport</keyword>
<dbReference type="PANTHER" id="PTHR11101">
    <property type="entry name" value="PHOSPHATE TRANSPORTER"/>
    <property type="match status" value="1"/>
</dbReference>
<keyword evidence="3 6" id="KW-0812">Transmembrane</keyword>
<evidence type="ECO:0000256" key="4">
    <source>
        <dbReference type="ARBA" id="ARBA00022989"/>
    </source>
</evidence>
<evidence type="ECO:0000256" key="1">
    <source>
        <dbReference type="ARBA" id="ARBA00004141"/>
    </source>
</evidence>
<dbReference type="InterPro" id="IPR001204">
    <property type="entry name" value="Phos_transporter"/>
</dbReference>
<feature type="transmembrane region" description="Helical" evidence="6">
    <location>
        <begin position="46"/>
        <end position="64"/>
    </location>
</feature>
<sequence length="380" mass="41623">MEFPVLLIVIIALALIFDYINGFHDAANSIATIVSTKVLTPFQAVLWAALWNFAAFFLAAYVIGEFKIGNTIAKTVNENFINLEVIFSGLIAAISWNLLTWWFGIPSSSSHTLIGGFLGAALTHAFMMDYHDVLASQPDLGFIDTVKLAFHQLTTQDVVKFNKVIPIFLFIFMAPIIGMIISIIITLIIVHLYKKSNPHKADKSFKRLQLVSSALFSLGHGLNDAQKVMGIIGAALIYYHVQVLNDPVYVNLESAARFDYFAEHYLWVPLVSFLAIGLGTMSGGWKIIKTMGTKITKVTSLEGVSAETAGAITLFITDHFGIPVSTTHTITGSIIGVGLTKRISAVRWGITVSLLWAWVLTIPISAIVAGITYLLVTWLS</sequence>
<dbReference type="GO" id="GO:0035435">
    <property type="term" value="P:phosphate ion transmembrane transport"/>
    <property type="evidence" value="ECO:0007669"/>
    <property type="project" value="TreeGrafter"/>
</dbReference>
<evidence type="ECO:0000256" key="2">
    <source>
        <dbReference type="ARBA" id="ARBA00022448"/>
    </source>
</evidence>
<dbReference type="EMBL" id="RBXB01000002">
    <property type="protein sequence ID" value="RKS97455.1"/>
    <property type="molecule type" value="Genomic_DNA"/>
</dbReference>
<dbReference type="RefSeq" id="WP_121461251.1">
    <property type="nucleotide sequence ID" value="NZ_RBXB01000002.1"/>
</dbReference>
<feature type="transmembrane region" description="Helical" evidence="6">
    <location>
        <begin position="265"/>
        <end position="288"/>
    </location>
</feature>
<feature type="transmembrane region" description="Helical" evidence="6">
    <location>
        <begin position="228"/>
        <end position="245"/>
    </location>
</feature>
<dbReference type="Pfam" id="PF01384">
    <property type="entry name" value="PHO4"/>
    <property type="match status" value="1"/>
</dbReference>
<keyword evidence="2 6" id="KW-0813">Transport</keyword>
<comment type="subcellular location">
    <subcellularLocation>
        <location evidence="1 6">Membrane</location>
        <topology evidence="1 6">Multi-pass membrane protein</topology>
    </subcellularLocation>
</comment>
<feature type="transmembrane region" description="Helical" evidence="6">
    <location>
        <begin position="167"/>
        <end position="193"/>
    </location>
</feature>
<dbReference type="OrthoDB" id="9779554at2"/>
<dbReference type="GO" id="GO:0005315">
    <property type="term" value="F:phosphate transmembrane transporter activity"/>
    <property type="evidence" value="ECO:0007669"/>
    <property type="project" value="InterPro"/>
</dbReference>
<evidence type="ECO:0000256" key="6">
    <source>
        <dbReference type="RuleBase" id="RU363058"/>
    </source>
</evidence>
<gene>
    <name evidence="7" type="ORF">BCF58_1582</name>
</gene>
<keyword evidence="5 6" id="KW-0472">Membrane</keyword>
<keyword evidence="8" id="KW-1185">Reference proteome</keyword>
<dbReference type="GO" id="GO:0016020">
    <property type="term" value="C:membrane"/>
    <property type="evidence" value="ECO:0007669"/>
    <property type="project" value="UniProtKB-SubCell"/>
</dbReference>
<feature type="transmembrane region" description="Helical" evidence="6">
    <location>
        <begin position="348"/>
        <end position="376"/>
    </location>
</feature>
<dbReference type="AlphaFoldDB" id="A0A495SBS8"/>
<protein>
    <recommendedName>
        <fullName evidence="6">Phosphate transporter</fullName>
    </recommendedName>
</protein>
<evidence type="ECO:0000313" key="7">
    <source>
        <dbReference type="EMBL" id="RKS97455.1"/>
    </source>
</evidence>
<keyword evidence="4 6" id="KW-1133">Transmembrane helix</keyword>
<comment type="caution">
    <text evidence="7">The sequence shown here is derived from an EMBL/GenBank/DDBJ whole genome shotgun (WGS) entry which is preliminary data.</text>
</comment>
<dbReference type="Proteomes" id="UP000272428">
    <property type="component" value="Unassembled WGS sequence"/>
</dbReference>